<accession>A0A101SK79</accession>
<dbReference type="EMBL" id="LMWW01000088">
    <property type="protein sequence ID" value="KUN75197.1"/>
    <property type="molecule type" value="Genomic_DNA"/>
</dbReference>
<name>A0A101SK79_9ACTN</name>
<evidence type="ECO:0000313" key="2">
    <source>
        <dbReference type="EMBL" id="KUN75197.1"/>
    </source>
</evidence>
<sequence length="160" mass="16985">MVGALPTANPASAASTAAPTALTADFAQVVNPAAQPALFGLANEPSRDHQDDVHPKLQRVGVKLERGALHVDRLFAGKFAGTTLQDYVGNVDGVQNPENGDWSVLSWLDHAKASRTTTQPNILQAPAWLTHAEPTGRTSSARSSCTTRRRSTRSTSSTSR</sequence>
<evidence type="ECO:0000313" key="3">
    <source>
        <dbReference type="Proteomes" id="UP000052982"/>
    </source>
</evidence>
<proteinExistence type="predicted"/>
<dbReference type="Proteomes" id="UP000052982">
    <property type="component" value="Unassembled WGS sequence"/>
</dbReference>
<dbReference type="AlphaFoldDB" id="A0A101SK79"/>
<feature type="compositionally biased region" description="Low complexity" evidence="1">
    <location>
        <begin position="135"/>
        <end position="146"/>
    </location>
</feature>
<gene>
    <name evidence="2" type="ORF">AQJ64_43320</name>
</gene>
<evidence type="ECO:0000256" key="1">
    <source>
        <dbReference type="SAM" id="MobiDB-lite"/>
    </source>
</evidence>
<organism evidence="2 3">
    <name type="scientific">Streptomyces griseoruber</name>
    <dbReference type="NCBI Taxonomy" id="1943"/>
    <lineage>
        <taxon>Bacteria</taxon>
        <taxon>Bacillati</taxon>
        <taxon>Actinomycetota</taxon>
        <taxon>Actinomycetes</taxon>
        <taxon>Kitasatosporales</taxon>
        <taxon>Streptomycetaceae</taxon>
        <taxon>Streptomyces</taxon>
    </lineage>
</organism>
<feature type="region of interest" description="Disordered" evidence="1">
    <location>
        <begin position="131"/>
        <end position="160"/>
    </location>
</feature>
<protein>
    <submittedName>
        <fullName evidence="2">Uncharacterized protein</fullName>
    </submittedName>
</protein>
<reference evidence="2 3" key="1">
    <citation type="submission" date="2015-10" db="EMBL/GenBank/DDBJ databases">
        <title>Draft genome sequence of Streptomyces griseoruber DSM 40281, type strain for the species Streptomyces griseoruber.</title>
        <authorList>
            <person name="Ruckert C."/>
            <person name="Winkler A."/>
            <person name="Kalinowski J."/>
            <person name="Kampfer P."/>
            <person name="Glaeser S."/>
        </authorList>
    </citation>
    <scope>NUCLEOTIDE SEQUENCE [LARGE SCALE GENOMIC DNA]</scope>
    <source>
        <strain evidence="2 3">DSM 40281</strain>
    </source>
</reference>
<comment type="caution">
    <text evidence="2">The sequence shown here is derived from an EMBL/GenBank/DDBJ whole genome shotgun (WGS) entry which is preliminary data.</text>
</comment>
<keyword evidence="3" id="KW-1185">Reference proteome</keyword>
<dbReference type="RefSeq" id="WP_055631984.1">
    <property type="nucleotide sequence ID" value="NZ_KQ948793.1"/>
</dbReference>